<proteinExistence type="predicted"/>
<evidence type="ECO:0000259" key="15">
    <source>
        <dbReference type="PROSITE" id="PS50109"/>
    </source>
</evidence>
<dbReference type="SMART" id="SM00304">
    <property type="entry name" value="HAMP"/>
    <property type="match status" value="1"/>
</dbReference>
<evidence type="ECO:0000313" key="18">
    <source>
        <dbReference type="Proteomes" id="UP001596108"/>
    </source>
</evidence>
<dbReference type="PRINTS" id="PR00344">
    <property type="entry name" value="BCTRLSENSOR"/>
</dbReference>
<keyword evidence="10" id="KW-0067">ATP-binding</keyword>
<keyword evidence="5" id="KW-0597">Phosphoprotein</keyword>
<comment type="caution">
    <text evidence="17">The sequence shown here is derived from an EMBL/GenBank/DDBJ whole genome shotgun (WGS) entry which is preliminary data.</text>
</comment>
<keyword evidence="8" id="KW-0547">Nucleotide-binding</keyword>
<dbReference type="Pfam" id="PF06580">
    <property type="entry name" value="His_kinase"/>
    <property type="match status" value="1"/>
</dbReference>
<evidence type="ECO:0000256" key="9">
    <source>
        <dbReference type="ARBA" id="ARBA00022777"/>
    </source>
</evidence>
<dbReference type="PROSITE" id="PS50109">
    <property type="entry name" value="HIS_KIN"/>
    <property type="match status" value="1"/>
</dbReference>
<dbReference type="InterPro" id="IPR033479">
    <property type="entry name" value="dCache_1"/>
</dbReference>
<dbReference type="SMART" id="SM00387">
    <property type="entry name" value="HATPase_c"/>
    <property type="match status" value="1"/>
</dbReference>
<feature type="transmembrane region" description="Helical" evidence="14">
    <location>
        <begin position="29"/>
        <end position="49"/>
    </location>
</feature>
<dbReference type="Pfam" id="PF02743">
    <property type="entry name" value="dCache_1"/>
    <property type="match status" value="1"/>
</dbReference>
<evidence type="ECO:0000256" key="5">
    <source>
        <dbReference type="ARBA" id="ARBA00022553"/>
    </source>
</evidence>
<dbReference type="GO" id="GO:0004673">
    <property type="term" value="F:protein histidine kinase activity"/>
    <property type="evidence" value="ECO:0007669"/>
    <property type="project" value="UniProtKB-EC"/>
</dbReference>
<evidence type="ECO:0000256" key="7">
    <source>
        <dbReference type="ARBA" id="ARBA00022692"/>
    </source>
</evidence>
<sequence>MIKDTKERLRGNSSRLWSAFMNLGIEKRLILVFLLLVIIPVTSISYVSYGRYSKSIESNATEYVTEMSGTLMSTLDNYINDLMNVTIIPLYASWPSYGLQELLQDPSVSLQKERQIDNYIELLSNFKQGTDSIYIFDNFGHVFYKTNSEGLRKDIQERYEDWSKQARESNKPLLMSTHEISTSNTSRYVFSIIQDIKNTSTLESVGTFVIDANMKVIEKEIQGLDRVTKGKTIIVDSANRVIYDSKQALLAQDLTGDPAVQRAVDDNGSFKIDIDHQAYIVQYLKSKKTQWKMLVYTPISQLNKEAVTTQKFTIIASLIIIGFALCVSVYLSFALTNPLQKMARLMRKVQEGDLEVRFNIKYSDEVGVLGKNFNRMIKHIKELIEEIHVTGNRKRIAEMEALQSQINPHFIYNTLETLRMTALIHDDKEMSNMIYSLGQLLRYSINRGNEVVTLRDELEHLTKYLQLQNYRFEDKFIFEPDMPESLMDCKMIKLLLQPIVENAIFHGLENKKHQSIIRITAAIEQGKLVCLISDNGDGMDEDTLHLLRAQIDADDYDHQSKHGIGLRNVHQRIKLHYGHAYGLEIESEPGVGTTVKLCLPYEEYVEEIA</sequence>
<evidence type="ECO:0000256" key="4">
    <source>
        <dbReference type="ARBA" id="ARBA00022475"/>
    </source>
</evidence>
<evidence type="ECO:0000256" key="8">
    <source>
        <dbReference type="ARBA" id="ARBA00022741"/>
    </source>
</evidence>
<keyword evidence="12" id="KW-0902">Two-component regulatory system</keyword>
<dbReference type="PANTHER" id="PTHR34220:SF11">
    <property type="entry name" value="SENSOR PROTEIN KINASE HPTS"/>
    <property type="match status" value="1"/>
</dbReference>
<comment type="catalytic activity">
    <reaction evidence="1">
        <text>ATP + protein L-histidine = ADP + protein N-phospho-L-histidine.</text>
        <dbReference type="EC" id="2.7.13.3"/>
    </reaction>
</comment>
<dbReference type="PROSITE" id="PS50885">
    <property type="entry name" value="HAMP"/>
    <property type="match status" value="1"/>
</dbReference>
<evidence type="ECO:0000256" key="6">
    <source>
        <dbReference type="ARBA" id="ARBA00022679"/>
    </source>
</evidence>
<dbReference type="InterPro" id="IPR036890">
    <property type="entry name" value="HATPase_C_sf"/>
</dbReference>
<protein>
    <recommendedName>
        <fullName evidence="3">histidine kinase</fullName>
        <ecNumber evidence="3">2.7.13.3</ecNumber>
    </recommendedName>
</protein>
<gene>
    <name evidence="17" type="ORF">ACFPQ4_09805</name>
</gene>
<feature type="domain" description="Histidine kinase" evidence="15">
    <location>
        <begin position="492"/>
        <end position="603"/>
    </location>
</feature>
<evidence type="ECO:0000256" key="14">
    <source>
        <dbReference type="SAM" id="Phobius"/>
    </source>
</evidence>
<keyword evidence="18" id="KW-1185">Reference proteome</keyword>
<name>A0ABW0QXS8_9BACL</name>
<keyword evidence="4" id="KW-1003">Cell membrane</keyword>
<evidence type="ECO:0000256" key="11">
    <source>
        <dbReference type="ARBA" id="ARBA00022989"/>
    </source>
</evidence>
<feature type="transmembrane region" description="Helical" evidence="14">
    <location>
        <begin position="312"/>
        <end position="336"/>
    </location>
</feature>
<organism evidence="17 18">
    <name type="scientific">Cohnella yongneupensis</name>
    <dbReference type="NCBI Taxonomy" id="425006"/>
    <lineage>
        <taxon>Bacteria</taxon>
        <taxon>Bacillati</taxon>
        <taxon>Bacillota</taxon>
        <taxon>Bacilli</taxon>
        <taxon>Bacillales</taxon>
        <taxon>Paenibacillaceae</taxon>
        <taxon>Cohnella</taxon>
    </lineage>
</organism>
<dbReference type="RefSeq" id="WP_378111640.1">
    <property type="nucleotide sequence ID" value="NZ_JBHSNC010000027.1"/>
</dbReference>
<dbReference type="EMBL" id="JBHSNC010000027">
    <property type="protein sequence ID" value="MFC5529738.1"/>
    <property type="molecule type" value="Genomic_DNA"/>
</dbReference>
<evidence type="ECO:0000256" key="2">
    <source>
        <dbReference type="ARBA" id="ARBA00004651"/>
    </source>
</evidence>
<dbReference type="SUPFAM" id="SSF55874">
    <property type="entry name" value="ATPase domain of HSP90 chaperone/DNA topoisomerase II/histidine kinase"/>
    <property type="match status" value="1"/>
</dbReference>
<evidence type="ECO:0000256" key="10">
    <source>
        <dbReference type="ARBA" id="ARBA00022840"/>
    </source>
</evidence>
<evidence type="ECO:0000256" key="13">
    <source>
        <dbReference type="ARBA" id="ARBA00023136"/>
    </source>
</evidence>
<dbReference type="EC" id="2.7.13.3" evidence="3"/>
<comment type="subcellular location">
    <subcellularLocation>
        <location evidence="2">Cell membrane</location>
        <topology evidence="2">Multi-pass membrane protein</topology>
    </subcellularLocation>
</comment>
<dbReference type="InterPro" id="IPR003660">
    <property type="entry name" value="HAMP_dom"/>
</dbReference>
<reference evidence="18" key="1">
    <citation type="journal article" date="2019" name="Int. J. Syst. Evol. Microbiol.">
        <title>The Global Catalogue of Microorganisms (GCM) 10K type strain sequencing project: providing services to taxonomists for standard genome sequencing and annotation.</title>
        <authorList>
            <consortium name="The Broad Institute Genomics Platform"/>
            <consortium name="The Broad Institute Genome Sequencing Center for Infectious Disease"/>
            <person name="Wu L."/>
            <person name="Ma J."/>
        </authorList>
    </citation>
    <scope>NUCLEOTIDE SEQUENCE [LARGE SCALE GENOMIC DNA]</scope>
    <source>
        <strain evidence="18">CGMCC 1.18578</strain>
    </source>
</reference>
<evidence type="ECO:0000256" key="3">
    <source>
        <dbReference type="ARBA" id="ARBA00012438"/>
    </source>
</evidence>
<dbReference type="InterPro" id="IPR050640">
    <property type="entry name" value="Bact_2-comp_sensor_kinase"/>
</dbReference>
<dbReference type="InterPro" id="IPR010559">
    <property type="entry name" value="Sig_transdc_His_kin_internal"/>
</dbReference>
<dbReference type="CDD" id="cd06225">
    <property type="entry name" value="HAMP"/>
    <property type="match status" value="1"/>
</dbReference>
<dbReference type="Gene3D" id="3.30.565.10">
    <property type="entry name" value="Histidine kinase-like ATPase, C-terminal domain"/>
    <property type="match status" value="1"/>
</dbReference>
<dbReference type="Proteomes" id="UP001596108">
    <property type="component" value="Unassembled WGS sequence"/>
</dbReference>
<dbReference type="InterPro" id="IPR005467">
    <property type="entry name" value="His_kinase_dom"/>
</dbReference>
<dbReference type="InterPro" id="IPR003594">
    <property type="entry name" value="HATPase_dom"/>
</dbReference>
<keyword evidence="6 17" id="KW-0808">Transferase</keyword>
<dbReference type="Pfam" id="PF00672">
    <property type="entry name" value="HAMP"/>
    <property type="match status" value="1"/>
</dbReference>
<dbReference type="InterPro" id="IPR004358">
    <property type="entry name" value="Sig_transdc_His_kin-like_C"/>
</dbReference>
<feature type="domain" description="HAMP" evidence="16">
    <location>
        <begin position="333"/>
        <end position="385"/>
    </location>
</feature>
<dbReference type="PANTHER" id="PTHR34220">
    <property type="entry name" value="SENSOR HISTIDINE KINASE YPDA"/>
    <property type="match status" value="1"/>
</dbReference>
<dbReference type="Gene3D" id="3.30.450.20">
    <property type="entry name" value="PAS domain"/>
    <property type="match status" value="1"/>
</dbReference>
<dbReference type="Gene3D" id="1.10.8.500">
    <property type="entry name" value="HAMP domain in histidine kinase"/>
    <property type="match status" value="1"/>
</dbReference>
<accession>A0ABW0QXS8</accession>
<keyword evidence="9 17" id="KW-0418">Kinase</keyword>
<evidence type="ECO:0000256" key="12">
    <source>
        <dbReference type="ARBA" id="ARBA00023012"/>
    </source>
</evidence>
<keyword evidence="7 14" id="KW-0812">Transmembrane</keyword>
<evidence type="ECO:0000256" key="1">
    <source>
        <dbReference type="ARBA" id="ARBA00000085"/>
    </source>
</evidence>
<evidence type="ECO:0000313" key="17">
    <source>
        <dbReference type="EMBL" id="MFC5529738.1"/>
    </source>
</evidence>
<keyword evidence="13 14" id="KW-0472">Membrane</keyword>
<keyword evidence="11 14" id="KW-1133">Transmembrane helix</keyword>
<dbReference type="Pfam" id="PF02518">
    <property type="entry name" value="HATPase_c"/>
    <property type="match status" value="1"/>
</dbReference>
<evidence type="ECO:0000259" key="16">
    <source>
        <dbReference type="PROSITE" id="PS50885"/>
    </source>
</evidence>
<dbReference type="SUPFAM" id="SSF158472">
    <property type="entry name" value="HAMP domain-like"/>
    <property type="match status" value="1"/>
</dbReference>